<protein>
    <recommendedName>
        <fullName evidence="4">Porin domain-containing protein</fullName>
    </recommendedName>
</protein>
<name>A0A0K2SM34_LIMPI</name>
<accession>A0A0K2SM34</accession>
<evidence type="ECO:0008006" key="4">
    <source>
        <dbReference type="Google" id="ProtNLM"/>
    </source>
</evidence>
<dbReference type="STRING" id="1555112.LIP_2319"/>
<evidence type="ECO:0000256" key="1">
    <source>
        <dbReference type="SAM" id="SignalP"/>
    </source>
</evidence>
<dbReference type="AlphaFoldDB" id="A0A0K2SM34"/>
<evidence type="ECO:0000313" key="3">
    <source>
        <dbReference type="Proteomes" id="UP000065807"/>
    </source>
</evidence>
<gene>
    <name evidence="2" type="ORF">LIP_2319</name>
</gene>
<proteinExistence type="predicted"/>
<dbReference type="Proteomes" id="UP000065807">
    <property type="component" value="Chromosome"/>
</dbReference>
<dbReference type="EMBL" id="AP014924">
    <property type="protein sequence ID" value="BAS28160.1"/>
    <property type="molecule type" value="Genomic_DNA"/>
</dbReference>
<feature type="chain" id="PRO_5005487104" description="Porin domain-containing protein" evidence="1">
    <location>
        <begin position="21"/>
        <end position="396"/>
    </location>
</feature>
<keyword evidence="1" id="KW-0732">Signal</keyword>
<feature type="signal peptide" evidence="1">
    <location>
        <begin position="1"/>
        <end position="20"/>
    </location>
</feature>
<evidence type="ECO:0000313" key="2">
    <source>
        <dbReference type="EMBL" id="BAS28160.1"/>
    </source>
</evidence>
<dbReference type="KEGG" id="lpil:LIP_2319"/>
<reference evidence="3" key="1">
    <citation type="submission" date="2015-07" db="EMBL/GenBank/DDBJ databases">
        <title>Complete genome sequence and phylogenetic analysis of Limnochorda pilosa.</title>
        <authorList>
            <person name="Watanabe M."/>
            <person name="Kojima H."/>
            <person name="Fukui M."/>
        </authorList>
    </citation>
    <scope>NUCLEOTIDE SEQUENCE [LARGE SCALE GENOMIC DNA]</scope>
    <source>
        <strain evidence="3">HC45</strain>
    </source>
</reference>
<sequence>MVSALLLASAALAWAPPAGAEVQWGGKVESVVTAMLTEAGGTWQLGDPVPAQQVTLRVEVPSASGDAYARAEGTGLLAWPVGEESLQPDLTFRLDEAYVGLYTDRADYRVGLQQVKWGSAYRVNPTSFVPRPNPADPLAEPPAVWAARATGYWGDTSLDAVWLPLADVVPKEQVPALLLTNPIGGAPMELVTPETGWDQGELALSLTRRALGPVDLSVSYFLGKEDLPRLADPPSDATTYDDVQRFGIDLSGSLGDAGVWAEAAYGKPATRPGVNVDAVAGVDYQTRGGTYLAGQLLYTLDTQAIESQGGTASVDDGRLYLMAVVEAEVAHAVTADLAAAYGPESGAVYGLASLRREVAPGTHLELSASTALAGGGDDPLLDAPPGTVRASLRMEF</sequence>
<reference evidence="3" key="2">
    <citation type="journal article" date="2016" name="Int. J. Syst. Evol. Microbiol.">
        <title>Complete genome sequence and cell structure of Limnochorda pilosa, a Gram-negative spore-former within the phylum Firmicutes.</title>
        <authorList>
            <person name="Watanabe M."/>
            <person name="Kojima H."/>
            <person name="Fukui M."/>
        </authorList>
    </citation>
    <scope>NUCLEOTIDE SEQUENCE [LARGE SCALE GENOMIC DNA]</scope>
    <source>
        <strain evidence="3">HC45</strain>
    </source>
</reference>
<keyword evidence="3" id="KW-1185">Reference proteome</keyword>
<organism evidence="2 3">
    <name type="scientific">Limnochorda pilosa</name>
    <dbReference type="NCBI Taxonomy" id="1555112"/>
    <lineage>
        <taxon>Bacteria</taxon>
        <taxon>Bacillati</taxon>
        <taxon>Bacillota</taxon>
        <taxon>Limnochordia</taxon>
        <taxon>Limnochordales</taxon>
        <taxon>Limnochordaceae</taxon>
        <taxon>Limnochorda</taxon>
    </lineage>
</organism>